<evidence type="ECO:0000256" key="2">
    <source>
        <dbReference type="SAM" id="SignalP"/>
    </source>
</evidence>
<dbReference type="Proteomes" id="UP001153365">
    <property type="component" value="Unassembled WGS sequence"/>
</dbReference>
<organism evidence="3 4">
    <name type="scientific">Phakopsora pachyrhizi</name>
    <name type="common">Asian soybean rust disease fungus</name>
    <dbReference type="NCBI Taxonomy" id="170000"/>
    <lineage>
        <taxon>Eukaryota</taxon>
        <taxon>Fungi</taxon>
        <taxon>Dikarya</taxon>
        <taxon>Basidiomycota</taxon>
        <taxon>Pucciniomycotina</taxon>
        <taxon>Pucciniomycetes</taxon>
        <taxon>Pucciniales</taxon>
        <taxon>Phakopsoraceae</taxon>
        <taxon>Phakopsora</taxon>
    </lineage>
</organism>
<feature type="chain" id="PRO_5043583589" evidence="2">
    <location>
        <begin position="27"/>
        <end position="206"/>
    </location>
</feature>
<protein>
    <submittedName>
        <fullName evidence="3">Uncharacterized protein</fullName>
    </submittedName>
</protein>
<name>A0AAV0AYA8_PHAPC</name>
<gene>
    <name evidence="3" type="ORF">PPACK8108_LOCUS8531</name>
</gene>
<comment type="caution">
    <text evidence="3">The sequence shown here is derived from an EMBL/GenBank/DDBJ whole genome shotgun (WGS) entry which is preliminary data.</text>
</comment>
<accession>A0AAV0AYA8</accession>
<dbReference type="EMBL" id="CALTRL010001766">
    <property type="protein sequence ID" value="CAH7673648.1"/>
    <property type="molecule type" value="Genomic_DNA"/>
</dbReference>
<feature type="signal peptide" evidence="2">
    <location>
        <begin position="1"/>
        <end position="26"/>
    </location>
</feature>
<reference evidence="3" key="1">
    <citation type="submission" date="2022-06" db="EMBL/GenBank/DDBJ databases">
        <authorList>
            <consortium name="SYNGENTA / RWTH Aachen University"/>
        </authorList>
    </citation>
    <scope>NUCLEOTIDE SEQUENCE</scope>
</reference>
<dbReference type="AlphaFoldDB" id="A0AAV0AYA8"/>
<evidence type="ECO:0000256" key="1">
    <source>
        <dbReference type="SAM" id="MobiDB-lite"/>
    </source>
</evidence>
<keyword evidence="4" id="KW-1185">Reference proteome</keyword>
<sequence>MSKLESESFLAILSWLVLEAIDISNGSRDWDEELGCKINSKIKTLLIHKWVEVTATAGAKAEGNHVPAGWRAKEEWPSRKSKENHFAYIRLIKRKSDQELENLFAIDPAIEVSRGLKAGVGRQNQFAIDLVIEDSRYWRKKTTGGEKGRVAYPGIQKTTGGEEGGLTKGSSYEIAKGWDETDAELDDNGFELNASTDTKVRKPMVD</sequence>
<proteinExistence type="predicted"/>
<keyword evidence="2" id="KW-0732">Signal</keyword>
<feature type="region of interest" description="Disordered" evidence="1">
    <location>
        <begin position="186"/>
        <end position="206"/>
    </location>
</feature>
<evidence type="ECO:0000313" key="3">
    <source>
        <dbReference type="EMBL" id="CAH7673648.1"/>
    </source>
</evidence>
<evidence type="ECO:0000313" key="4">
    <source>
        <dbReference type="Proteomes" id="UP001153365"/>
    </source>
</evidence>